<dbReference type="OrthoDB" id="7874861at2"/>
<name>A0A553WH55_9SPHN</name>
<comment type="caution">
    <text evidence="1">The sequence shown here is derived from an EMBL/GenBank/DDBJ whole genome shotgun (WGS) entry which is preliminary data.</text>
</comment>
<organism evidence="1 2">
    <name type="scientific">Sphingorhabdus contaminans</name>
    <dbReference type="NCBI Taxonomy" id="1343899"/>
    <lineage>
        <taxon>Bacteria</taxon>
        <taxon>Pseudomonadati</taxon>
        <taxon>Pseudomonadota</taxon>
        <taxon>Alphaproteobacteria</taxon>
        <taxon>Sphingomonadales</taxon>
        <taxon>Sphingomonadaceae</taxon>
        <taxon>Sphingorhabdus</taxon>
    </lineage>
</organism>
<accession>A0A553WH55</accession>
<proteinExistence type="predicted"/>
<protein>
    <submittedName>
        <fullName evidence="1">Helix-turn-helix domain-containing protein</fullName>
    </submittedName>
</protein>
<gene>
    <name evidence="1" type="ORF">FOM92_00565</name>
</gene>
<dbReference type="Proteomes" id="UP000320160">
    <property type="component" value="Unassembled WGS sequence"/>
</dbReference>
<evidence type="ECO:0000313" key="1">
    <source>
        <dbReference type="EMBL" id="TSB03974.1"/>
    </source>
</evidence>
<evidence type="ECO:0000313" key="2">
    <source>
        <dbReference type="Proteomes" id="UP000320160"/>
    </source>
</evidence>
<dbReference type="AlphaFoldDB" id="A0A553WH55"/>
<keyword evidence="2" id="KW-1185">Reference proteome</keyword>
<reference evidence="1 2" key="1">
    <citation type="submission" date="2019-07" db="EMBL/GenBank/DDBJ databases">
        <authorList>
            <person name="Park M."/>
        </authorList>
    </citation>
    <scope>NUCLEOTIDE SEQUENCE [LARGE SCALE GENOMIC DNA]</scope>
    <source>
        <strain evidence="1 2">KCTC32445</strain>
    </source>
</reference>
<sequence>MEQLLVRTTEAFNAIGVKRTKGFELIASGDLESVKIGRATRIPTESIRAYVARLRADRTGA</sequence>
<dbReference type="EMBL" id="VKKU01000001">
    <property type="protein sequence ID" value="TSB03974.1"/>
    <property type="molecule type" value="Genomic_DNA"/>
</dbReference>